<dbReference type="GO" id="GO:0009117">
    <property type="term" value="P:nucleotide metabolic process"/>
    <property type="evidence" value="ECO:0007669"/>
    <property type="project" value="UniProtKB-KW"/>
</dbReference>
<protein>
    <recommendedName>
        <fullName evidence="13">Inosine triphosphate pyrophosphatase</fullName>
        <shortName evidence="13">ITPase</shortName>
        <shortName evidence="13">Inosine triphosphatase</shortName>
        <ecNumber evidence="13">3.6.1.66</ecNumber>
    </recommendedName>
    <alternativeName>
        <fullName evidence="13">Non-canonical purine NTP pyrophosphatase</fullName>
    </alternativeName>
    <alternativeName>
        <fullName evidence="13">Non-standard purine NTP pyrophosphatase</fullName>
    </alternativeName>
    <alternativeName>
        <fullName evidence="13">Nucleoside-triphosphate diphosphatase</fullName>
    </alternativeName>
    <alternativeName>
        <fullName evidence="13">Nucleoside-triphosphate pyrophosphatase</fullName>
        <shortName evidence="13">NTPase</shortName>
    </alternativeName>
    <alternativeName>
        <fullName evidence="13">XTP/dITP diphosphatase</fullName>
    </alternativeName>
</protein>
<evidence type="ECO:0000256" key="14">
    <source>
        <dbReference type="RuleBase" id="RU003781"/>
    </source>
</evidence>
<dbReference type="Proteomes" id="UP000230750">
    <property type="component" value="Unassembled WGS sequence"/>
</dbReference>
<feature type="binding site" evidence="13">
    <location>
        <position position="86"/>
    </location>
    <ligand>
        <name>Mg(2+)</name>
        <dbReference type="ChEBI" id="CHEBI:18420"/>
    </ligand>
</feature>
<evidence type="ECO:0000256" key="11">
    <source>
        <dbReference type="ARBA" id="ARBA00093255"/>
    </source>
</evidence>
<dbReference type="EC" id="3.6.1.66" evidence="13"/>
<evidence type="ECO:0000256" key="15">
    <source>
        <dbReference type="SAM" id="MobiDB-lite"/>
    </source>
</evidence>
<feature type="binding site" evidence="13">
    <location>
        <position position="214"/>
    </location>
    <ligand>
        <name>ITP</name>
        <dbReference type="ChEBI" id="CHEBI:61402"/>
    </ligand>
</feature>
<accession>A0A2G8KET0</accession>
<keyword evidence="8 13" id="KW-0546">Nucleotide metabolism</keyword>
<reference evidence="16 17" key="1">
    <citation type="journal article" date="2017" name="PLoS Biol.">
        <title>The sea cucumber genome provides insights into morphological evolution and visceral regeneration.</title>
        <authorList>
            <person name="Zhang X."/>
            <person name="Sun L."/>
            <person name="Yuan J."/>
            <person name="Sun Y."/>
            <person name="Gao Y."/>
            <person name="Zhang L."/>
            <person name="Li S."/>
            <person name="Dai H."/>
            <person name="Hamel J.F."/>
            <person name="Liu C."/>
            <person name="Yu Y."/>
            <person name="Liu S."/>
            <person name="Lin W."/>
            <person name="Guo K."/>
            <person name="Jin S."/>
            <person name="Xu P."/>
            <person name="Storey K.B."/>
            <person name="Huan P."/>
            <person name="Zhang T."/>
            <person name="Zhou Y."/>
            <person name="Zhang J."/>
            <person name="Lin C."/>
            <person name="Li X."/>
            <person name="Xing L."/>
            <person name="Huo D."/>
            <person name="Sun M."/>
            <person name="Wang L."/>
            <person name="Mercier A."/>
            <person name="Li F."/>
            <person name="Yang H."/>
            <person name="Xiang J."/>
        </authorList>
    </citation>
    <scope>NUCLEOTIDE SEQUENCE [LARGE SCALE GENOMIC DNA]</scope>
    <source>
        <strain evidence="16">Shaxun</strain>
        <tissue evidence="16">Muscle</tissue>
    </source>
</reference>
<dbReference type="STRING" id="307972.A0A2G8KET0"/>
<keyword evidence="3 13" id="KW-0963">Cytoplasm</keyword>
<evidence type="ECO:0000256" key="5">
    <source>
        <dbReference type="ARBA" id="ARBA00022741"/>
    </source>
</evidence>
<gene>
    <name evidence="16" type="ORF">BSL78_16631</name>
</gene>
<dbReference type="Pfam" id="PF01725">
    <property type="entry name" value="Ham1p_like"/>
    <property type="match status" value="1"/>
</dbReference>
<evidence type="ECO:0000256" key="12">
    <source>
        <dbReference type="ARBA" id="ARBA00093271"/>
    </source>
</evidence>
<sequence>MADSSTGVKRKYEGKEIEKHEDEGQQARSKQKVTEGKELIDSSSNESKASGKGLVFVTGNKHKLEEVNAILGGKIAVKAESIDLPEFQGEPDFISEAKCREAIKHIEGPVIVEDTCLCFNAFGGLPGPYIKWFLKKLGPAGLHKMLQGFEDKSAYALCTFAYGSGNPGNEIKLFRGKTPGTIVEPRGPIDFGWDPCFQPDDFQQTFAEMPKDIKNKISHRGKALAALSEFLIPAENGFQGFQNF</sequence>
<evidence type="ECO:0000256" key="1">
    <source>
        <dbReference type="ARBA" id="ARBA00004496"/>
    </source>
</evidence>
<comment type="catalytic activity">
    <reaction evidence="11">
        <text>dITP + H2O = dIMP + diphosphate + H(+)</text>
        <dbReference type="Rhea" id="RHEA:28342"/>
        <dbReference type="ChEBI" id="CHEBI:15377"/>
        <dbReference type="ChEBI" id="CHEBI:15378"/>
        <dbReference type="ChEBI" id="CHEBI:33019"/>
        <dbReference type="ChEBI" id="CHEBI:61194"/>
        <dbReference type="ChEBI" id="CHEBI:61382"/>
        <dbReference type="EC" id="3.6.1.66"/>
    </reaction>
    <physiologicalReaction direction="left-to-right" evidence="11">
        <dbReference type="Rhea" id="RHEA:28343"/>
    </physiologicalReaction>
</comment>
<feature type="binding site" evidence="13">
    <location>
        <begin position="58"/>
        <end position="63"/>
    </location>
    <ligand>
        <name>ITP</name>
        <dbReference type="ChEBI" id="CHEBI:61402"/>
    </ligand>
</feature>
<comment type="subunit">
    <text evidence="13">Homodimer.</text>
</comment>
<feature type="region of interest" description="Disordered" evidence="15">
    <location>
        <begin position="1"/>
        <end position="51"/>
    </location>
</feature>
<evidence type="ECO:0000256" key="9">
    <source>
        <dbReference type="ARBA" id="ARBA00054940"/>
    </source>
</evidence>
<proteinExistence type="inferred from homology"/>
<dbReference type="GO" id="GO:0046872">
    <property type="term" value="F:metal ion binding"/>
    <property type="evidence" value="ECO:0007669"/>
    <property type="project" value="UniProtKB-KW"/>
</dbReference>
<evidence type="ECO:0000256" key="7">
    <source>
        <dbReference type="ARBA" id="ARBA00022842"/>
    </source>
</evidence>
<evidence type="ECO:0000256" key="2">
    <source>
        <dbReference type="ARBA" id="ARBA00008023"/>
    </source>
</evidence>
<dbReference type="SUPFAM" id="SSF52972">
    <property type="entry name" value="ITPase-like"/>
    <property type="match status" value="1"/>
</dbReference>
<dbReference type="InterPro" id="IPR002637">
    <property type="entry name" value="RdgB/HAM1"/>
</dbReference>
<evidence type="ECO:0000256" key="4">
    <source>
        <dbReference type="ARBA" id="ARBA00022723"/>
    </source>
</evidence>
<name>A0A2G8KET0_STIJA</name>
<evidence type="ECO:0000313" key="16">
    <source>
        <dbReference type="EMBL" id="PIK46504.1"/>
    </source>
</evidence>
<dbReference type="GO" id="GO:0000166">
    <property type="term" value="F:nucleotide binding"/>
    <property type="evidence" value="ECO:0007669"/>
    <property type="project" value="UniProtKB-KW"/>
</dbReference>
<dbReference type="GO" id="GO:0009204">
    <property type="term" value="P:deoxyribonucleoside triphosphate catabolic process"/>
    <property type="evidence" value="ECO:0007669"/>
    <property type="project" value="UniProtKB-UniRule"/>
</dbReference>
<dbReference type="GO" id="GO:0005737">
    <property type="term" value="C:cytoplasm"/>
    <property type="evidence" value="ECO:0007669"/>
    <property type="project" value="UniProtKB-SubCell"/>
</dbReference>
<keyword evidence="7 13" id="KW-0460">Magnesium</keyword>
<dbReference type="PANTHER" id="PTHR11067:SF9">
    <property type="entry name" value="INOSINE TRIPHOSPHATE PYROPHOSPHATASE"/>
    <property type="match status" value="1"/>
</dbReference>
<comment type="catalytic activity">
    <reaction evidence="10">
        <text>ITP + H2O = IMP + diphosphate + H(+)</text>
        <dbReference type="Rhea" id="RHEA:29399"/>
        <dbReference type="ChEBI" id="CHEBI:15377"/>
        <dbReference type="ChEBI" id="CHEBI:15378"/>
        <dbReference type="ChEBI" id="CHEBI:33019"/>
        <dbReference type="ChEBI" id="CHEBI:58053"/>
        <dbReference type="ChEBI" id="CHEBI:61402"/>
        <dbReference type="EC" id="3.6.1.66"/>
    </reaction>
    <physiologicalReaction direction="left-to-right" evidence="10">
        <dbReference type="Rhea" id="RHEA:29400"/>
    </physiologicalReaction>
</comment>
<dbReference type="GO" id="GO:0036222">
    <property type="term" value="F:XTP diphosphatase activity"/>
    <property type="evidence" value="ECO:0007669"/>
    <property type="project" value="UniProtKB-UniRule"/>
</dbReference>
<organism evidence="16 17">
    <name type="scientific">Stichopus japonicus</name>
    <name type="common">Sea cucumber</name>
    <dbReference type="NCBI Taxonomy" id="307972"/>
    <lineage>
        <taxon>Eukaryota</taxon>
        <taxon>Metazoa</taxon>
        <taxon>Echinodermata</taxon>
        <taxon>Eleutherozoa</taxon>
        <taxon>Echinozoa</taxon>
        <taxon>Holothuroidea</taxon>
        <taxon>Aspidochirotacea</taxon>
        <taxon>Aspidochirotida</taxon>
        <taxon>Stichopodidae</taxon>
        <taxon>Apostichopus</taxon>
    </lineage>
</organism>
<evidence type="ECO:0000313" key="17">
    <source>
        <dbReference type="Proteomes" id="UP000230750"/>
    </source>
</evidence>
<keyword evidence="4 13" id="KW-0479">Metal-binding</keyword>
<keyword evidence="6 13" id="KW-0378">Hydrolase</keyword>
<dbReference type="InterPro" id="IPR029001">
    <property type="entry name" value="ITPase-like_fam"/>
</dbReference>
<comment type="catalytic activity">
    <reaction evidence="13">
        <text>XTP + H2O = XMP + diphosphate + H(+)</text>
        <dbReference type="Rhea" id="RHEA:28610"/>
        <dbReference type="ChEBI" id="CHEBI:15377"/>
        <dbReference type="ChEBI" id="CHEBI:15378"/>
        <dbReference type="ChEBI" id="CHEBI:33019"/>
        <dbReference type="ChEBI" id="CHEBI:57464"/>
        <dbReference type="ChEBI" id="CHEBI:61314"/>
        <dbReference type="EC" id="3.6.1.66"/>
    </reaction>
</comment>
<keyword evidence="5 13" id="KW-0547">Nucleotide-binding</keyword>
<dbReference type="Gene3D" id="3.90.950.10">
    <property type="match status" value="1"/>
</dbReference>
<keyword evidence="13" id="KW-0464">Manganese</keyword>
<comment type="function">
    <text evidence="9">Pyrophosphatase that hydrolyzes the non-canonical purine nucleotides inosine triphosphate (ITP), deoxyinosine triphosphate (dITP) as well as 2'-deoxy-N-6-hydroxylaminopurine triphosphate (dHAPTP) and xanthosine 5'-triphosphate (XTP) to their respective monophosphate derivatives. The enzyme does not distinguish between the deoxy- and ribose forms. Probably excludes non-canonical purines from RNA and DNA precursor pools, thus preventing their incorporation into RNA and DNA and avoiding chromosomal lesions.</text>
</comment>
<feature type="compositionally biased region" description="Basic and acidic residues" evidence="15">
    <location>
        <begin position="10"/>
        <end position="25"/>
    </location>
</feature>
<evidence type="ECO:0000256" key="3">
    <source>
        <dbReference type="ARBA" id="ARBA00022490"/>
    </source>
</evidence>
<dbReference type="AlphaFoldDB" id="A0A2G8KET0"/>
<dbReference type="EMBL" id="MRZV01000640">
    <property type="protein sequence ID" value="PIK46504.1"/>
    <property type="molecule type" value="Genomic_DNA"/>
</dbReference>
<dbReference type="FunFam" id="3.90.950.10:FF:000003">
    <property type="entry name" value="Inosine triphosphate pyrophosphatase"/>
    <property type="match status" value="1"/>
</dbReference>
<dbReference type="InterPro" id="IPR027502">
    <property type="entry name" value="ITPase"/>
</dbReference>
<comment type="similarity">
    <text evidence="2 13 14">Belongs to the HAM1 NTPase family.</text>
</comment>
<feature type="binding site" evidence="13">
    <location>
        <begin position="114"/>
        <end position="115"/>
    </location>
    <ligand>
        <name>ITP</name>
        <dbReference type="ChEBI" id="CHEBI:61402"/>
    </ligand>
</feature>
<dbReference type="HAMAP" id="MF_03148">
    <property type="entry name" value="HAM1_NTPase"/>
    <property type="match status" value="1"/>
</dbReference>
<evidence type="ECO:0000256" key="8">
    <source>
        <dbReference type="ARBA" id="ARBA00023080"/>
    </source>
</evidence>
<dbReference type="NCBIfam" id="TIGR00042">
    <property type="entry name" value="RdgB/HAM1 family non-canonical purine NTP pyrophosphatase"/>
    <property type="match status" value="1"/>
</dbReference>
<dbReference type="PANTHER" id="PTHR11067">
    <property type="entry name" value="INOSINE TRIPHOSPHATE PYROPHOSPHATASE/HAM1 PROTEIN"/>
    <property type="match status" value="1"/>
</dbReference>
<evidence type="ECO:0000256" key="10">
    <source>
        <dbReference type="ARBA" id="ARBA00093218"/>
    </source>
</evidence>
<comment type="caution">
    <text evidence="16">The sequence shown here is derived from an EMBL/GenBank/DDBJ whole genome shotgun (WGS) entry which is preliminary data.</text>
</comment>
<dbReference type="OrthoDB" id="6288734at2759"/>
<keyword evidence="17" id="KW-1185">Reference proteome</keyword>
<dbReference type="CDD" id="cd00515">
    <property type="entry name" value="HAM1"/>
    <property type="match status" value="1"/>
</dbReference>
<feature type="binding site" evidence="13">
    <location>
        <begin position="191"/>
        <end position="194"/>
    </location>
    <ligand>
        <name>ITP</name>
        <dbReference type="ChEBI" id="CHEBI:61402"/>
    </ligand>
</feature>
<feature type="binding site" evidence="13">
    <location>
        <position position="98"/>
    </location>
    <ligand>
        <name>ITP</name>
        <dbReference type="ChEBI" id="CHEBI:61402"/>
    </ligand>
</feature>
<feature type="binding site" evidence="13">
    <location>
        <begin position="219"/>
        <end position="220"/>
    </location>
    <ligand>
        <name>ITP</name>
        <dbReference type="ChEBI" id="CHEBI:61402"/>
    </ligand>
</feature>
<evidence type="ECO:0000256" key="13">
    <source>
        <dbReference type="HAMAP-Rule" id="MF_03148"/>
    </source>
</evidence>
<dbReference type="GO" id="GO:0036220">
    <property type="term" value="F:ITP diphosphatase activity"/>
    <property type="evidence" value="ECO:0007669"/>
    <property type="project" value="UniProtKB-UniRule"/>
</dbReference>
<comment type="subcellular location">
    <subcellularLocation>
        <location evidence="1 13">Cytoplasm</location>
    </subcellularLocation>
</comment>
<evidence type="ECO:0000256" key="6">
    <source>
        <dbReference type="ARBA" id="ARBA00022801"/>
    </source>
</evidence>
<comment type="cofactor">
    <cofactor evidence="13">
        <name>Mg(2+)</name>
        <dbReference type="ChEBI" id="CHEBI:18420"/>
    </cofactor>
    <cofactor evidence="13">
        <name>Mn(2+)</name>
        <dbReference type="ChEBI" id="CHEBI:29035"/>
    </cofactor>
    <text evidence="13">Binds 1 divalent metal cation per subunit; can use either Mg(2+) or Mn(2+).</text>
</comment>
<comment type="catalytic activity">
    <reaction evidence="12">
        <text>N(6)-hydroxy-dATP + H2O = N(6)-hydroxy-dAMP + diphosphate + H(+)</text>
        <dbReference type="Rhea" id="RHEA:83971"/>
        <dbReference type="ChEBI" id="CHEBI:15377"/>
        <dbReference type="ChEBI" id="CHEBI:15378"/>
        <dbReference type="ChEBI" id="CHEBI:33019"/>
        <dbReference type="ChEBI" id="CHEBI:233529"/>
        <dbReference type="ChEBI" id="CHEBI:233530"/>
    </reaction>
    <physiologicalReaction direction="left-to-right" evidence="12">
        <dbReference type="Rhea" id="RHEA:83972"/>
    </physiologicalReaction>
</comment>
<feature type="binding site" evidence="13">
    <location>
        <position position="114"/>
    </location>
    <ligand>
        <name>Mg(2+)</name>
        <dbReference type="ChEBI" id="CHEBI:18420"/>
    </ligand>
</feature>
<dbReference type="GO" id="GO:0035870">
    <property type="term" value="F:dITP diphosphatase activity"/>
    <property type="evidence" value="ECO:0007669"/>
    <property type="project" value="UniProtKB-UniRule"/>
</dbReference>
<comment type="function">
    <text evidence="13">Pyrophosphatase that hydrolyzes non-canonical purine nucleotides such as inosine triphosphate (ITP), deoxyinosine triphosphate (dITP) or xanthosine 5'-triphosphate (XTP) to their respective monophosphate derivatives. The enzyme does not distinguish between the deoxy- and ribose forms. Probably excludes non-canonical purines from RNA and DNA precursor pools, thus preventing their incorporation into RNA and DNA and avoiding chromosomal lesions.</text>
</comment>